<feature type="region of interest" description="Disordered" evidence="1">
    <location>
        <begin position="1"/>
        <end position="26"/>
    </location>
</feature>
<evidence type="ECO:0000256" key="1">
    <source>
        <dbReference type="SAM" id="MobiDB-lite"/>
    </source>
</evidence>
<dbReference type="Proteomes" id="UP001066276">
    <property type="component" value="Chromosome 12"/>
</dbReference>
<organism evidence="2 3">
    <name type="scientific">Pleurodeles waltl</name>
    <name type="common">Iberian ribbed newt</name>
    <dbReference type="NCBI Taxonomy" id="8319"/>
    <lineage>
        <taxon>Eukaryota</taxon>
        <taxon>Metazoa</taxon>
        <taxon>Chordata</taxon>
        <taxon>Craniata</taxon>
        <taxon>Vertebrata</taxon>
        <taxon>Euteleostomi</taxon>
        <taxon>Amphibia</taxon>
        <taxon>Batrachia</taxon>
        <taxon>Caudata</taxon>
        <taxon>Salamandroidea</taxon>
        <taxon>Salamandridae</taxon>
        <taxon>Pleurodelinae</taxon>
        <taxon>Pleurodeles</taxon>
    </lineage>
</organism>
<keyword evidence="3" id="KW-1185">Reference proteome</keyword>
<protein>
    <submittedName>
        <fullName evidence="2">Uncharacterized protein</fullName>
    </submittedName>
</protein>
<reference evidence="2" key="1">
    <citation type="journal article" date="2022" name="bioRxiv">
        <title>Sequencing and chromosome-scale assembly of the giantPleurodeles waltlgenome.</title>
        <authorList>
            <person name="Brown T."/>
            <person name="Elewa A."/>
            <person name="Iarovenko S."/>
            <person name="Subramanian E."/>
            <person name="Araus A.J."/>
            <person name="Petzold A."/>
            <person name="Susuki M."/>
            <person name="Suzuki K.-i.T."/>
            <person name="Hayashi T."/>
            <person name="Toyoda A."/>
            <person name="Oliveira C."/>
            <person name="Osipova E."/>
            <person name="Leigh N.D."/>
            <person name="Simon A."/>
            <person name="Yun M.H."/>
        </authorList>
    </citation>
    <scope>NUCLEOTIDE SEQUENCE</scope>
    <source>
        <strain evidence="2">20211129_DDA</strain>
        <tissue evidence="2">Liver</tissue>
    </source>
</reference>
<dbReference type="AlphaFoldDB" id="A0AAV7L0P1"/>
<comment type="caution">
    <text evidence="2">The sequence shown here is derived from an EMBL/GenBank/DDBJ whole genome shotgun (WGS) entry which is preliminary data.</text>
</comment>
<proteinExistence type="predicted"/>
<dbReference type="EMBL" id="JANPWB010000016">
    <property type="protein sequence ID" value="KAJ1085271.1"/>
    <property type="molecule type" value="Genomic_DNA"/>
</dbReference>
<evidence type="ECO:0000313" key="3">
    <source>
        <dbReference type="Proteomes" id="UP001066276"/>
    </source>
</evidence>
<sequence length="159" mass="17224">MYWSSSRALGAEAGGRDEGRILTPADGGRLWERPSVDPPRLALAGAHCADTNERRALSQVPFPWNGSCSQQEAAVQHPHFHLFIDTMVAGLRGAGRWRLLQQPAHRCIGSRGATSWGLVPAQRSRSLEQIPPQTGAWFLCCCRGNMELASPRAARAAGA</sequence>
<evidence type="ECO:0000313" key="2">
    <source>
        <dbReference type="EMBL" id="KAJ1085271.1"/>
    </source>
</evidence>
<accession>A0AAV7L0P1</accession>
<name>A0AAV7L0P1_PLEWA</name>
<gene>
    <name evidence="2" type="ORF">NDU88_005404</name>
</gene>